<evidence type="ECO:0000256" key="2">
    <source>
        <dbReference type="ARBA" id="ARBA00022679"/>
    </source>
</evidence>
<keyword evidence="2" id="KW-0808">Transferase</keyword>
<organism evidence="4 5">
    <name type="scientific">Pyrenophora tritici-repentis (strain Pt-1C-BFP)</name>
    <name type="common">Wheat tan spot fungus</name>
    <name type="synonym">Drechslera tritici-repentis</name>
    <dbReference type="NCBI Taxonomy" id="426418"/>
    <lineage>
        <taxon>Eukaryota</taxon>
        <taxon>Fungi</taxon>
        <taxon>Dikarya</taxon>
        <taxon>Ascomycota</taxon>
        <taxon>Pezizomycotina</taxon>
        <taxon>Dothideomycetes</taxon>
        <taxon>Pleosporomycetidae</taxon>
        <taxon>Pleosporales</taxon>
        <taxon>Pleosporineae</taxon>
        <taxon>Pleosporaceae</taxon>
        <taxon>Pyrenophora</taxon>
    </lineage>
</organism>
<dbReference type="InParanoid" id="B2W820"/>
<gene>
    <name evidence="4" type="ORF">PTRG_05958</name>
</gene>
<keyword evidence="1" id="KW-0489">Methyltransferase</keyword>
<dbReference type="SUPFAM" id="SSF75217">
    <property type="entry name" value="alpha/beta knot"/>
    <property type="match status" value="1"/>
</dbReference>
<dbReference type="CDD" id="cd18091">
    <property type="entry name" value="SpoU-like_TRM3-like"/>
    <property type="match status" value="1"/>
</dbReference>
<dbReference type="PANTHER" id="PTHR12029:SF11">
    <property type="entry name" value="METHYLTRANSFERASE TARBP1-RELATED"/>
    <property type="match status" value="1"/>
</dbReference>
<sequence length="388" mass="42687">MCLPHLRNRYAELLAPYESEDFVAKLVTQLNSYSASPKVQIRHEANFAFPLVFDLAEAKGWRSVSENPAFRAMNAFIRRLDKFSASPWTIRTLKVDIERDFTLVGIFQGQYLSIESPEDDLFTYEDFKMLETSDEPAGVDCPPARIELGAAPAVDTVPLKAVDQTPVVSIADQTIQTTLQTKAGIDLDNLHPQNGPPSMQNQRPASVMMIASLIDNPTNLGGLSRISESFGLEALYIDNLKKAAHKDFKATSVRSEKHLAIRELKEVGVPAFLLDAKSKGYEVVGIEQTDRSGILGHEDSSDQKEILTGDKSAGGQSTHVIRSQDIGTLPKKCCLVLGSEKEGISAEVLAVIDRNVEIKTVGVTRSLNVQTAGGIALYEWWREWGGKN</sequence>
<dbReference type="OrthoDB" id="241340at2759"/>
<dbReference type="HOGENOM" id="CLU_712032_0_0_1"/>
<protein>
    <recommendedName>
        <fullName evidence="3">tRNA/rRNA methyltransferase SpoU type domain-containing protein</fullName>
    </recommendedName>
</protein>
<dbReference type="InterPro" id="IPR044748">
    <property type="entry name" value="Trm3/TARBP1_C"/>
</dbReference>
<dbReference type="STRING" id="426418.B2W820"/>
<dbReference type="PANTHER" id="PTHR12029">
    <property type="entry name" value="RNA METHYLTRANSFERASE"/>
    <property type="match status" value="1"/>
</dbReference>
<evidence type="ECO:0000256" key="1">
    <source>
        <dbReference type="ARBA" id="ARBA00022603"/>
    </source>
</evidence>
<proteinExistence type="predicted"/>
<dbReference type="InterPro" id="IPR045330">
    <property type="entry name" value="TRM3/TARBP1"/>
</dbReference>
<dbReference type="InterPro" id="IPR029026">
    <property type="entry name" value="tRNA_m1G_MTases_N"/>
</dbReference>
<dbReference type="Proteomes" id="UP000001471">
    <property type="component" value="Unassembled WGS sequence"/>
</dbReference>
<dbReference type="GO" id="GO:0016423">
    <property type="term" value="F:tRNA (guanine) methyltransferase activity"/>
    <property type="evidence" value="ECO:0007669"/>
    <property type="project" value="InterPro"/>
</dbReference>
<dbReference type="EMBL" id="DS231619">
    <property type="protein sequence ID" value="EDU48878.1"/>
    <property type="molecule type" value="Genomic_DNA"/>
</dbReference>
<dbReference type="GO" id="GO:0003723">
    <property type="term" value="F:RNA binding"/>
    <property type="evidence" value="ECO:0007669"/>
    <property type="project" value="InterPro"/>
</dbReference>
<evidence type="ECO:0000259" key="3">
    <source>
        <dbReference type="Pfam" id="PF00588"/>
    </source>
</evidence>
<accession>B2W820</accession>
<dbReference type="Gene3D" id="3.40.1280.10">
    <property type="match status" value="1"/>
</dbReference>
<feature type="domain" description="tRNA/rRNA methyltransferase SpoU type" evidence="3">
    <location>
        <begin position="209"/>
        <end position="378"/>
    </location>
</feature>
<evidence type="ECO:0000313" key="5">
    <source>
        <dbReference type="Proteomes" id="UP000001471"/>
    </source>
</evidence>
<dbReference type="InterPro" id="IPR001537">
    <property type="entry name" value="SpoU_MeTrfase"/>
</dbReference>
<dbReference type="AlphaFoldDB" id="B2W820"/>
<dbReference type="Pfam" id="PF00588">
    <property type="entry name" value="SpoU_methylase"/>
    <property type="match status" value="1"/>
</dbReference>
<name>B2W820_PYRTR</name>
<evidence type="ECO:0000313" key="4">
    <source>
        <dbReference type="EMBL" id="EDU48878.1"/>
    </source>
</evidence>
<dbReference type="GO" id="GO:0030488">
    <property type="term" value="P:tRNA methylation"/>
    <property type="evidence" value="ECO:0007669"/>
    <property type="project" value="InterPro"/>
</dbReference>
<reference evidence="5" key="1">
    <citation type="journal article" date="2013" name="G3 (Bethesda)">
        <title>Comparative genomics of a plant-pathogenic fungus, Pyrenophora tritici-repentis, reveals transduplication and the impact of repeat elements on pathogenicity and population divergence.</title>
        <authorList>
            <person name="Manning V.A."/>
            <person name="Pandelova I."/>
            <person name="Dhillon B."/>
            <person name="Wilhelm L.J."/>
            <person name="Goodwin S.B."/>
            <person name="Berlin A.M."/>
            <person name="Figueroa M."/>
            <person name="Freitag M."/>
            <person name="Hane J.K."/>
            <person name="Henrissat B."/>
            <person name="Holman W.H."/>
            <person name="Kodira C.D."/>
            <person name="Martin J."/>
            <person name="Oliver R.P."/>
            <person name="Robbertse B."/>
            <person name="Schackwitz W."/>
            <person name="Schwartz D.C."/>
            <person name="Spatafora J.W."/>
            <person name="Turgeon B.G."/>
            <person name="Yandava C."/>
            <person name="Young S."/>
            <person name="Zhou S."/>
            <person name="Zeng Q."/>
            <person name="Grigoriev I.V."/>
            <person name="Ma L.-J."/>
            <person name="Ciuffetti L.M."/>
        </authorList>
    </citation>
    <scope>NUCLEOTIDE SEQUENCE [LARGE SCALE GENOMIC DNA]</scope>
    <source>
        <strain evidence="5">Pt-1C-BFP</strain>
    </source>
</reference>
<dbReference type="InterPro" id="IPR029028">
    <property type="entry name" value="Alpha/beta_knot_MTases"/>
</dbReference>
<dbReference type="eggNOG" id="KOG0839">
    <property type="taxonomic scope" value="Eukaryota"/>
</dbReference>